<feature type="transmembrane region" description="Helical" evidence="5">
    <location>
        <begin position="274"/>
        <end position="294"/>
    </location>
</feature>
<keyword evidence="3 5" id="KW-1133">Transmembrane helix</keyword>
<dbReference type="Pfam" id="PF07690">
    <property type="entry name" value="MFS_1"/>
    <property type="match status" value="1"/>
</dbReference>
<feature type="transmembrane region" description="Helical" evidence="5">
    <location>
        <begin position="306"/>
        <end position="330"/>
    </location>
</feature>
<dbReference type="InterPro" id="IPR020846">
    <property type="entry name" value="MFS_dom"/>
</dbReference>
<proteinExistence type="predicted"/>
<feature type="transmembrane region" description="Helical" evidence="5">
    <location>
        <begin position="554"/>
        <end position="577"/>
    </location>
</feature>
<keyword evidence="2 5" id="KW-0812">Transmembrane</keyword>
<dbReference type="SUPFAM" id="SSF103473">
    <property type="entry name" value="MFS general substrate transporter"/>
    <property type="match status" value="2"/>
</dbReference>
<dbReference type="PANTHER" id="PTHR23501">
    <property type="entry name" value="MAJOR FACILITATOR SUPERFAMILY"/>
    <property type="match status" value="1"/>
</dbReference>
<dbReference type="GO" id="GO:0005886">
    <property type="term" value="C:plasma membrane"/>
    <property type="evidence" value="ECO:0007669"/>
    <property type="project" value="TreeGrafter"/>
</dbReference>
<gene>
    <name evidence="7" type="ORF">CI238_05162</name>
</gene>
<feature type="transmembrane region" description="Helical" evidence="5">
    <location>
        <begin position="520"/>
        <end position="542"/>
    </location>
</feature>
<feature type="transmembrane region" description="Helical" evidence="5">
    <location>
        <begin position="425"/>
        <end position="446"/>
    </location>
</feature>
<feature type="transmembrane region" description="Helical" evidence="5">
    <location>
        <begin position="161"/>
        <end position="177"/>
    </location>
</feature>
<evidence type="ECO:0000256" key="1">
    <source>
        <dbReference type="ARBA" id="ARBA00004141"/>
    </source>
</evidence>
<keyword evidence="8" id="KW-1185">Reference proteome</keyword>
<evidence type="ECO:0000259" key="6">
    <source>
        <dbReference type="PROSITE" id="PS50850"/>
    </source>
</evidence>
<evidence type="ECO:0000313" key="8">
    <source>
        <dbReference type="Proteomes" id="UP000076584"/>
    </source>
</evidence>
<dbReference type="AlphaFoldDB" id="A0A161Y840"/>
<name>A0A161Y840_COLIC</name>
<dbReference type="EMBL" id="LFIW01000576">
    <property type="protein sequence ID" value="KZL85712.1"/>
    <property type="molecule type" value="Genomic_DNA"/>
</dbReference>
<feature type="transmembrane region" description="Helical" evidence="5">
    <location>
        <begin position="491"/>
        <end position="508"/>
    </location>
</feature>
<reference evidence="7 8" key="1">
    <citation type="submission" date="2015-06" db="EMBL/GenBank/DDBJ databases">
        <title>Survival trade-offs in plant roots during colonization by closely related pathogenic and mutualistic fungi.</title>
        <authorList>
            <person name="Hacquard S."/>
            <person name="Kracher B."/>
            <person name="Hiruma K."/>
            <person name="Weinman A."/>
            <person name="Muench P."/>
            <person name="Garrido Oter R."/>
            <person name="Ver Loren van Themaat E."/>
            <person name="Dallerey J.-F."/>
            <person name="Damm U."/>
            <person name="Henrissat B."/>
            <person name="Lespinet O."/>
            <person name="Thon M."/>
            <person name="Kemen E."/>
            <person name="McHardy A.C."/>
            <person name="Schulze-Lefert P."/>
            <person name="O'Connell R.J."/>
        </authorList>
    </citation>
    <scope>NUCLEOTIDE SEQUENCE [LARGE SCALE GENOMIC DNA]</scope>
    <source>
        <strain evidence="7 8">MAFF 238704</strain>
    </source>
</reference>
<dbReference type="Gene3D" id="1.20.1250.20">
    <property type="entry name" value="MFS general substrate transporter like domains"/>
    <property type="match status" value="2"/>
</dbReference>
<accession>A0A161Y840</accession>
<evidence type="ECO:0000256" key="4">
    <source>
        <dbReference type="ARBA" id="ARBA00023136"/>
    </source>
</evidence>
<comment type="subcellular location">
    <subcellularLocation>
        <location evidence="1">Membrane</location>
        <topology evidence="1">Multi-pass membrane protein</topology>
    </subcellularLocation>
</comment>
<evidence type="ECO:0000313" key="7">
    <source>
        <dbReference type="EMBL" id="KZL85712.1"/>
    </source>
</evidence>
<dbReference type="InterPro" id="IPR011701">
    <property type="entry name" value="MFS"/>
</dbReference>
<comment type="caution">
    <text evidence="7">The sequence shown here is derived from an EMBL/GenBank/DDBJ whole genome shotgun (WGS) entry which is preliminary data.</text>
</comment>
<dbReference type="Proteomes" id="UP000076584">
    <property type="component" value="Unassembled WGS sequence"/>
</dbReference>
<feature type="transmembrane region" description="Helical" evidence="5">
    <location>
        <begin position="627"/>
        <end position="649"/>
    </location>
</feature>
<dbReference type="GO" id="GO:0015343">
    <property type="term" value="F:siderophore-iron transmembrane transporter activity"/>
    <property type="evidence" value="ECO:0007669"/>
    <property type="project" value="TreeGrafter"/>
</dbReference>
<dbReference type="PANTHER" id="PTHR23501:SF200">
    <property type="entry name" value="TRANSPORTER, PUTATIVE (AFU_ORTHOLOGUE AFUA_3G01360)-RELATED"/>
    <property type="match status" value="1"/>
</dbReference>
<evidence type="ECO:0000256" key="5">
    <source>
        <dbReference type="SAM" id="Phobius"/>
    </source>
</evidence>
<feature type="domain" description="Major facilitator superfamily (MFS) profile" evidence="6">
    <location>
        <begin position="144"/>
        <end position="611"/>
    </location>
</feature>
<sequence>LCCTAMQQLQQTYCEGVVSRENFSQIITLPIRGHDSKLVKAAASAGGPCVGEYDSNERTSLLTKTTTTEDQKHTMRILSSLKSHIYSKAPTSPTSPTLEVANYDDVAVSRGLLMNVELGDNKDCARDENEDFGKFPGSDLVEPGVGTIEVAQTLWGKRGRWLVILGLALVMIIYNYAMSSFSALSKLATLTTATGIVFAAIKPPIAKLSNVIGRGETYILAISSYVLGYILMASSTNFNAYAAGAIFYVVGQSGTSIMNDIVVADITTARWRGFAISFLFFPFLITPWAAGFIIDDVVKPGGIGWRWGIGMFAILMPIGSAFIIATLLYYQRKAQKSCLIPRQETTLYSFCSQIDLGGSSLLCAGFAMVLIPLTLAASSTDKWKAPYIVALIIIGVLVLAALPVYEKFIAKNPIMPPRYFRSKTIVLCLFLIASDSIGFFCTHTYLYSWATVARNFAARDATFFQYTHGVMQCVTGIIAGLAMAYTRRYKWLLVLGAVIRFIGYVVMLRLRGADNSVAELFFVQVIQGMGSGFMQLSVLVPAQVVVPHREMPQITALVICFSVIGGSIGGCIAGAIYTNTFKPALYRYLGASASSQLIDSLFDSIVGTAPVWGTPDRNAINHAFTDVMKYMVCTAVGASAPGVILVWFLPNFELPDRNNVVEE</sequence>
<dbReference type="PROSITE" id="PS50850">
    <property type="entry name" value="MFS"/>
    <property type="match status" value="1"/>
</dbReference>
<organism evidence="7 8">
    <name type="scientific">Colletotrichum incanum</name>
    <name type="common">Soybean anthracnose fungus</name>
    <dbReference type="NCBI Taxonomy" id="1573173"/>
    <lineage>
        <taxon>Eukaryota</taxon>
        <taxon>Fungi</taxon>
        <taxon>Dikarya</taxon>
        <taxon>Ascomycota</taxon>
        <taxon>Pezizomycotina</taxon>
        <taxon>Sordariomycetes</taxon>
        <taxon>Hypocreomycetidae</taxon>
        <taxon>Glomerellales</taxon>
        <taxon>Glomerellaceae</taxon>
        <taxon>Colletotrichum</taxon>
        <taxon>Colletotrichum spaethianum species complex</taxon>
    </lineage>
</organism>
<feature type="non-terminal residue" evidence="7">
    <location>
        <position position="1"/>
    </location>
</feature>
<evidence type="ECO:0000256" key="3">
    <source>
        <dbReference type="ARBA" id="ARBA00022989"/>
    </source>
</evidence>
<dbReference type="InterPro" id="IPR036259">
    <property type="entry name" value="MFS_trans_sf"/>
</dbReference>
<protein>
    <submittedName>
        <fullName evidence="7">Siderochrome-iron transporter protein</fullName>
    </submittedName>
</protein>
<feature type="transmembrane region" description="Helical" evidence="5">
    <location>
        <begin position="466"/>
        <end position="484"/>
    </location>
</feature>
<keyword evidence="4 5" id="KW-0472">Membrane</keyword>
<evidence type="ECO:0000256" key="2">
    <source>
        <dbReference type="ARBA" id="ARBA00022692"/>
    </source>
</evidence>
<feature type="transmembrane region" description="Helical" evidence="5">
    <location>
        <begin position="350"/>
        <end position="373"/>
    </location>
</feature>
<feature type="transmembrane region" description="Helical" evidence="5">
    <location>
        <begin position="385"/>
        <end position="405"/>
    </location>
</feature>